<dbReference type="Pfam" id="PF01557">
    <property type="entry name" value="FAA_hydrolase"/>
    <property type="match status" value="1"/>
</dbReference>
<keyword evidence="5" id="KW-1185">Reference proteome</keyword>
<name>A0ABP3HD68_9LACT</name>
<dbReference type="RefSeq" id="WP_343755965.1">
    <property type="nucleotide sequence ID" value="NZ_BAAACW010000117.1"/>
</dbReference>
<comment type="caution">
    <text evidence="4">The sequence shown here is derived from an EMBL/GenBank/DDBJ whole genome shotgun (WGS) entry which is preliminary data.</text>
</comment>
<evidence type="ECO:0000256" key="2">
    <source>
        <dbReference type="ARBA" id="ARBA00022723"/>
    </source>
</evidence>
<dbReference type="Gene3D" id="3.90.850.10">
    <property type="entry name" value="Fumarylacetoacetase-like, C-terminal domain"/>
    <property type="match status" value="1"/>
</dbReference>
<keyword evidence="2" id="KW-0479">Metal-binding</keyword>
<dbReference type="EMBL" id="BAAACW010000117">
    <property type="protein sequence ID" value="GAA0366686.1"/>
    <property type="molecule type" value="Genomic_DNA"/>
</dbReference>
<dbReference type="PANTHER" id="PTHR42796">
    <property type="entry name" value="FUMARYLACETOACETATE HYDROLASE DOMAIN-CONTAINING PROTEIN 2A-RELATED"/>
    <property type="match status" value="1"/>
</dbReference>
<dbReference type="SUPFAM" id="SSF56529">
    <property type="entry name" value="FAH"/>
    <property type="match status" value="1"/>
</dbReference>
<sequence>MRLSRFELIKDSKERLGVEMNEAILDILKLADHLNQHVPKTMDELLINIPKGLSELEVIMEKANEFNFPLKNYLIQKSNIHYLPLIKKPEKILAVGMNYVEHIKARDGDVPTSPIIFNVLPNSLAAHKQNIPLPQTAQQVDYEGELVIIIGKEIKNACKKVAQEAILGYSIGNDLTDRSHQFQTSQWLIGKTFDYFSPVGPVLVTKDEIEDVQNLSIVTKRNDTVVQNGSTKDMLFSVVDIVSYTSQYMTLKPGDMIFTGTLQGVINENKVNPQWLKPNETIEVMIEDIGELSNTLV</sequence>
<evidence type="ECO:0000256" key="1">
    <source>
        <dbReference type="ARBA" id="ARBA00010211"/>
    </source>
</evidence>
<dbReference type="Proteomes" id="UP001501166">
    <property type="component" value="Unassembled WGS sequence"/>
</dbReference>
<comment type="similarity">
    <text evidence="1">Belongs to the FAH family.</text>
</comment>
<evidence type="ECO:0000313" key="5">
    <source>
        <dbReference type="Proteomes" id="UP001501166"/>
    </source>
</evidence>
<accession>A0ABP3HD68</accession>
<protein>
    <recommendedName>
        <fullName evidence="3">Fumarylacetoacetase-like C-terminal domain-containing protein</fullName>
    </recommendedName>
</protein>
<reference evidence="5" key="1">
    <citation type="journal article" date="2019" name="Int. J. Syst. Evol. Microbiol.">
        <title>The Global Catalogue of Microorganisms (GCM) 10K type strain sequencing project: providing services to taxonomists for standard genome sequencing and annotation.</title>
        <authorList>
            <consortium name="The Broad Institute Genomics Platform"/>
            <consortium name="The Broad Institute Genome Sequencing Center for Infectious Disease"/>
            <person name="Wu L."/>
            <person name="Ma J."/>
        </authorList>
    </citation>
    <scope>NUCLEOTIDE SEQUENCE [LARGE SCALE GENOMIC DNA]</scope>
    <source>
        <strain evidence="5">JCM 12662</strain>
    </source>
</reference>
<dbReference type="InterPro" id="IPR051121">
    <property type="entry name" value="FAH"/>
</dbReference>
<dbReference type="PANTHER" id="PTHR42796:SF4">
    <property type="entry name" value="FUMARYLACETOACETATE HYDROLASE DOMAIN-CONTAINING PROTEIN 2A"/>
    <property type="match status" value="1"/>
</dbReference>
<organism evidence="4 5">
    <name type="scientific">Alkalibacterium iburiense</name>
    <dbReference type="NCBI Taxonomy" id="290589"/>
    <lineage>
        <taxon>Bacteria</taxon>
        <taxon>Bacillati</taxon>
        <taxon>Bacillota</taxon>
        <taxon>Bacilli</taxon>
        <taxon>Lactobacillales</taxon>
        <taxon>Carnobacteriaceae</taxon>
        <taxon>Alkalibacterium</taxon>
    </lineage>
</organism>
<proteinExistence type="inferred from homology"/>
<feature type="domain" description="Fumarylacetoacetase-like C-terminal" evidence="3">
    <location>
        <begin position="91"/>
        <end position="297"/>
    </location>
</feature>
<evidence type="ECO:0000313" key="4">
    <source>
        <dbReference type="EMBL" id="GAA0366686.1"/>
    </source>
</evidence>
<dbReference type="InterPro" id="IPR011234">
    <property type="entry name" value="Fumarylacetoacetase-like_C"/>
</dbReference>
<evidence type="ECO:0000259" key="3">
    <source>
        <dbReference type="Pfam" id="PF01557"/>
    </source>
</evidence>
<gene>
    <name evidence="4" type="ORF">GCM10008932_18470</name>
</gene>
<dbReference type="InterPro" id="IPR036663">
    <property type="entry name" value="Fumarylacetoacetase_C_sf"/>
</dbReference>